<reference evidence="1 2" key="1">
    <citation type="journal article" date="2016" name="Nat. Commun.">
        <title>Thousands of microbial genomes shed light on interconnected biogeochemical processes in an aquifer system.</title>
        <authorList>
            <person name="Anantharaman K."/>
            <person name="Brown C.T."/>
            <person name="Hug L.A."/>
            <person name="Sharon I."/>
            <person name="Castelle C.J."/>
            <person name="Probst A.J."/>
            <person name="Thomas B.C."/>
            <person name="Singh A."/>
            <person name="Wilkins M.J."/>
            <person name="Karaoz U."/>
            <person name="Brodie E.L."/>
            <person name="Williams K.H."/>
            <person name="Hubbard S.S."/>
            <person name="Banfield J.F."/>
        </authorList>
    </citation>
    <scope>NUCLEOTIDE SEQUENCE [LARGE SCALE GENOMIC DNA]</scope>
</reference>
<protein>
    <submittedName>
        <fullName evidence="1">Uncharacterized protein</fullName>
    </submittedName>
</protein>
<gene>
    <name evidence="1" type="ORF">A3C95_01585</name>
</gene>
<proteinExistence type="predicted"/>
<comment type="caution">
    <text evidence="1">The sequence shown here is derived from an EMBL/GenBank/DDBJ whole genome shotgun (WGS) entry which is preliminary data.</text>
</comment>
<dbReference type="EMBL" id="MFLM01000009">
    <property type="protein sequence ID" value="OGG68379.1"/>
    <property type="molecule type" value="Genomic_DNA"/>
</dbReference>
<sequence>MQRVQGMIFVEVFNRGPDSHILLDSVGKGDTSRKRLDPGQHKFLYVEFGLDGEEGWALLASDQSYGKTLQRLRGLEKAGSIEAAWPDGRAFFNA</sequence>
<accession>A0A1F6E3W0</accession>
<evidence type="ECO:0000313" key="1">
    <source>
        <dbReference type="EMBL" id="OGG68379.1"/>
    </source>
</evidence>
<dbReference type="STRING" id="1798499.A3C95_01585"/>
<evidence type="ECO:0000313" key="2">
    <source>
        <dbReference type="Proteomes" id="UP000177107"/>
    </source>
</evidence>
<dbReference type="Proteomes" id="UP000177107">
    <property type="component" value="Unassembled WGS sequence"/>
</dbReference>
<dbReference type="AlphaFoldDB" id="A0A1F6E3W0"/>
<name>A0A1F6E3W0_9BACT</name>
<organism evidence="1 2">
    <name type="scientific">Candidatus Kaiserbacteria bacterium RIFCSPHIGHO2_02_FULL_56_30</name>
    <dbReference type="NCBI Taxonomy" id="1798499"/>
    <lineage>
        <taxon>Bacteria</taxon>
        <taxon>Candidatus Kaiseribacteriota</taxon>
    </lineage>
</organism>